<dbReference type="PANTHER" id="PTHR33443">
    <property type="entry name" value="ZGC:112980"/>
    <property type="match status" value="1"/>
</dbReference>
<protein>
    <submittedName>
        <fullName evidence="1">Uncharacterized protein</fullName>
    </submittedName>
</protein>
<dbReference type="InParanoid" id="A0A4W3JJ58"/>
<proteinExistence type="predicted"/>
<accession>A0A4W3JJ58</accession>
<dbReference type="Ensembl" id="ENSCMIT00000043146.1">
    <property type="protein sequence ID" value="ENSCMIP00000042527.1"/>
    <property type="gene ID" value="ENSCMIG00000017687.1"/>
</dbReference>
<organism evidence="1 2">
    <name type="scientific">Callorhinchus milii</name>
    <name type="common">Ghost shark</name>
    <dbReference type="NCBI Taxonomy" id="7868"/>
    <lineage>
        <taxon>Eukaryota</taxon>
        <taxon>Metazoa</taxon>
        <taxon>Chordata</taxon>
        <taxon>Craniata</taxon>
        <taxon>Vertebrata</taxon>
        <taxon>Chondrichthyes</taxon>
        <taxon>Holocephali</taxon>
        <taxon>Chimaeriformes</taxon>
        <taxon>Callorhinchidae</taxon>
        <taxon>Callorhinchus</taxon>
    </lineage>
</organism>
<reference evidence="1" key="5">
    <citation type="submission" date="2025-09" db="UniProtKB">
        <authorList>
            <consortium name="Ensembl"/>
        </authorList>
    </citation>
    <scope>IDENTIFICATION</scope>
</reference>
<dbReference type="OMA" id="NNANICH"/>
<dbReference type="GeneTree" id="ENSGT00400000022459"/>
<evidence type="ECO:0000313" key="2">
    <source>
        <dbReference type="Proteomes" id="UP000314986"/>
    </source>
</evidence>
<evidence type="ECO:0000313" key="1">
    <source>
        <dbReference type="Ensembl" id="ENSCMIP00000042527.1"/>
    </source>
</evidence>
<keyword evidence="2" id="KW-1185">Reference proteome</keyword>
<sequence length="374" mass="42842">MEPNEGDESVIVISDTELENDSEFSVLIVENPPEVVAGTSKEKSAEVVDEECGLAITYSKKGNVMPHARYDCMEQSFTRRENDTSEPVDNNLNFCEQCYCYICDKPVSKCEFWKVPSLCHCNAHNKSKYWKAHRDAALKGTLSMFNFNLVDIDAELRRGGELLQKFSLVLAVEYNKYLMGMSVPNHTIPCTCSCHNVFNVFCEKCLINHFDIRLYSYTAVFELVDNFLCQADQEKPKAAVVMMMGAAKEILFHKQLSQVTNTDLNLMSSTPKLAVPFFMHRIANSLQKMLVLSDFPPCLFDKLKRFYQTLPFPSFCFAFTNSLNVLSWDDPFLTSILRGQNITGQRQKKGRKEVLWEEIVVIQARVERMEAREE</sequence>
<reference evidence="2" key="3">
    <citation type="journal article" date="2014" name="Nature">
        <title>Elephant shark genome provides unique insights into gnathostome evolution.</title>
        <authorList>
            <consortium name="International Elephant Shark Genome Sequencing Consortium"/>
            <person name="Venkatesh B."/>
            <person name="Lee A.P."/>
            <person name="Ravi V."/>
            <person name="Maurya A.K."/>
            <person name="Lian M.M."/>
            <person name="Swann J.B."/>
            <person name="Ohta Y."/>
            <person name="Flajnik M.F."/>
            <person name="Sutoh Y."/>
            <person name="Kasahara M."/>
            <person name="Hoon S."/>
            <person name="Gangu V."/>
            <person name="Roy S.W."/>
            <person name="Irimia M."/>
            <person name="Korzh V."/>
            <person name="Kondrychyn I."/>
            <person name="Lim Z.W."/>
            <person name="Tay B.H."/>
            <person name="Tohari S."/>
            <person name="Kong K.W."/>
            <person name="Ho S."/>
            <person name="Lorente-Galdos B."/>
            <person name="Quilez J."/>
            <person name="Marques-Bonet T."/>
            <person name="Raney B.J."/>
            <person name="Ingham P.W."/>
            <person name="Tay A."/>
            <person name="Hillier L.W."/>
            <person name="Minx P."/>
            <person name="Boehm T."/>
            <person name="Wilson R.K."/>
            <person name="Brenner S."/>
            <person name="Warren W.C."/>
        </authorList>
    </citation>
    <scope>NUCLEOTIDE SEQUENCE [LARGE SCALE GENOMIC DNA]</scope>
</reference>
<dbReference type="InterPro" id="IPR053234">
    <property type="entry name" value="RPM1_Interactor"/>
</dbReference>
<reference evidence="2" key="1">
    <citation type="journal article" date="2006" name="Science">
        <title>Ancient noncoding elements conserved in the human genome.</title>
        <authorList>
            <person name="Venkatesh B."/>
            <person name="Kirkness E.F."/>
            <person name="Loh Y.H."/>
            <person name="Halpern A.L."/>
            <person name="Lee A.P."/>
            <person name="Johnson J."/>
            <person name="Dandona N."/>
            <person name="Viswanathan L.D."/>
            <person name="Tay A."/>
            <person name="Venter J.C."/>
            <person name="Strausberg R.L."/>
            <person name="Brenner S."/>
        </authorList>
    </citation>
    <scope>NUCLEOTIDE SEQUENCE [LARGE SCALE GENOMIC DNA]</scope>
</reference>
<name>A0A4W3JJ58_CALMI</name>
<reference evidence="1" key="4">
    <citation type="submission" date="2025-08" db="UniProtKB">
        <authorList>
            <consortium name="Ensembl"/>
        </authorList>
    </citation>
    <scope>IDENTIFICATION</scope>
</reference>
<reference evidence="2" key="2">
    <citation type="journal article" date="2007" name="PLoS Biol.">
        <title>Survey sequencing and comparative analysis of the elephant shark (Callorhinchus milii) genome.</title>
        <authorList>
            <person name="Venkatesh B."/>
            <person name="Kirkness E.F."/>
            <person name="Loh Y.H."/>
            <person name="Halpern A.L."/>
            <person name="Lee A.P."/>
            <person name="Johnson J."/>
            <person name="Dandona N."/>
            <person name="Viswanathan L.D."/>
            <person name="Tay A."/>
            <person name="Venter J.C."/>
            <person name="Strausberg R.L."/>
            <person name="Brenner S."/>
        </authorList>
    </citation>
    <scope>NUCLEOTIDE SEQUENCE [LARGE SCALE GENOMIC DNA]</scope>
</reference>
<dbReference type="PANTHER" id="PTHR33443:SF30">
    <property type="entry name" value="SARCOSINE DEHYDROGENASE-2C PROTEIN"/>
    <property type="match status" value="1"/>
</dbReference>
<dbReference type="Proteomes" id="UP000314986">
    <property type="component" value="Unassembled WGS sequence"/>
</dbReference>
<dbReference type="AlphaFoldDB" id="A0A4W3JJ58"/>